<proteinExistence type="predicted"/>
<gene>
    <name evidence="1" type="ORF">AFERRI_20890</name>
</gene>
<keyword evidence="2" id="KW-1185">Reference proteome</keyword>
<name>A0ABY1MR82_9PROT</name>
<protein>
    <submittedName>
        <fullName evidence="1">Uncharacterized protein</fullName>
    </submittedName>
</protein>
<organism evidence="1 2">
    <name type="scientific">Acidithiobacillus ferrivorans</name>
    <dbReference type="NCBI Taxonomy" id="160808"/>
    <lineage>
        <taxon>Bacteria</taxon>
        <taxon>Pseudomonadati</taxon>
        <taxon>Pseudomonadota</taxon>
        <taxon>Acidithiobacillia</taxon>
        <taxon>Acidithiobacillales</taxon>
        <taxon>Acidithiobacillaceae</taxon>
        <taxon>Acidithiobacillus</taxon>
    </lineage>
</organism>
<reference evidence="1 2" key="1">
    <citation type="submission" date="2017-03" db="EMBL/GenBank/DDBJ databases">
        <authorList>
            <person name="Regsiter A."/>
            <person name="William W."/>
        </authorList>
    </citation>
    <scope>NUCLEOTIDE SEQUENCE [LARGE SCALE GENOMIC DNA]</scope>
    <source>
        <strain evidence="1">PRJEB5721</strain>
    </source>
</reference>
<dbReference type="Proteomes" id="UP000193925">
    <property type="component" value="Chromosome AFERRI"/>
</dbReference>
<accession>A0ABY1MR82</accession>
<evidence type="ECO:0000313" key="2">
    <source>
        <dbReference type="Proteomes" id="UP000193925"/>
    </source>
</evidence>
<dbReference type="EMBL" id="LT841305">
    <property type="protein sequence ID" value="SMH66101.1"/>
    <property type="molecule type" value="Genomic_DNA"/>
</dbReference>
<sequence>MENGSHEWRICSGKSAGHGHNAGWRVWHTLLSLPFLLALRRQCHLFENRPAICATLGQLRPLAV</sequence>
<evidence type="ECO:0000313" key="1">
    <source>
        <dbReference type="EMBL" id="SMH66101.1"/>
    </source>
</evidence>